<evidence type="ECO:0000256" key="3">
    <source>
        <dbReference type="ARBA" id="ARBA00023015"/>
    </source>
</evidence>
<keyword evidence="2" id="KW-0067">ATP-binding</keyword>
<dbReference type="STRING" id="1121390.SAMN02746041_02513"/>
<name>A0A1W1XQ06_9BACT</name>
<dbReference type="PROSITE" id="PS00688">
    <property type="entry name" value="SIGMA54_INTERACT_3"/>
    <property type="match status" value="1"/>
</dbReference>
<dbReference type="AlphaFoldDB" id="A0A1W1XQ06"/>
<dbReference type="FunFam" id="3.40.50.300:FF:000006">
    <property type="entry name" value="DNA-binding transcriptional regulator NtrC"/>
    <property type="match status" value="1"/>
</dbReference>
<evidence type="ECO:0000313" key="7">
    <source>
        <dbReference type="EMBL" id="SMC26049.1"/>
    </source>
</evidence>
<dbReference type="SMART" id="SM00382">
    <property type="entry name" value="AAA"/>
    <property type="match status" value="1"/>
</dbReference>
<keyword evidence="4" id="KW-0238">DNA-binding</keyword>
<dbReference type="Gene3D" id="1.10.8.60">
    <property type="match status" value="1"/>
</dbReference>
<dbReference type="RefSeq" id="WP_084058323.1">
    <property type="nucleotide sequence ID" value="NZ_FWXF01000015.1"/>
</dbReference>
<evidence type="ECO:0000259" key="6">
    <source>
        <dbReference type="PROSITE" id="PS50045"/>
    </source>
</evidence>
<evidence type="ECO:0000313" key="8">
    <source>
        <dbReference type="Proteomes" id="UP000192783"/>
    </source>
</evidence>
<dbReference type="InterPro" id="IPR025662">
    <property type="entry name" value="Sigma_54_int_dom_ATP-bd_1"/>
</dbReference>
<dbReference type="InterPro" id="IPR009057">
    <property type="entry name" value="Homeodomain-like_sf"/>
</dbReference>
<sequence length="525" mass="58974">MGNVLVCWLGKTDIRASRGEVECGLGPIGQAARTRRFSEIFLLCDTDEDTIRGYLDWLKKITPARLRHRQVALTRPTHFGEIYEAAVAAVLDVQKRHGKQVRLTFHLSPGTPHMAAVWIILSKARFDAELIESSPEAGVQDAPVPFDITAQFVPDMMRRAERFRGRTRAEPPPMMMLADLMRRPDRRLEKLAEASASFEEPGFSRIVYNCDAMQRLMDRAERVARRSVSVLIEGESGTGKELLARHIHERSPRKNQPFQAINCGAIPPELVESELFGHQKGAFTGADKLRKGHFEQADGGTLFLDEIGELPLGAQVKILRVLQQGAVTRIGSSKEIPLDVRIIAATNRNLLDEVRAGRFRADLFYRLAVAIFKLPPIREREGDLELLVDAMLHRVNRESREDPGYVEKTLAVAARKLLLAHPWPGNVRELLNTLRRAAIWSDRDVIEIEDIQDALLPLDASGRSGILDRPLGSGFQLKDVISEVAHHYIQRALDQTNGNKSRAAELLGFKSYQTLSNWQKRHSPG</sequence>
<protein>
    <submittedName>
        <fullName evidence="7">Regulatory protein, Fis family</fullName>
    </submittedName>
</protein>
<evidence type="ECO:0000256" key="5">
    <source>
        <dbReference type="ARBA" id="ARBA00023163"/>
    </source>
</evidence>
<dbReference type="GO" id="GO:0005524">
    <property type="term" value="F:ATP binding"/>
    <property type="evidence" value="ECO:0007669"/>
    <property type="project" value="UniProtKB-KW"/>
</dbReference>
<dbReference type="InterPro" id="IPR058031">
    <property type="entry name" value="AAA_lid_NorR"/>
</dbReference>
<evidence type="ECO:0000256" key="2">
    <source>
        <dbReference type="ARBA" id="ARBA00022840"/>
    </source>
</evidence>
<dbReference type="Pfam" id="PF00158">
    <property type="entry name" value="Sigma54_activat"/>
    <property type="match status" value="1"/>
</dbReference>
<dbReference type="InterPro" id="IPR025943">
    <property type="entry name" value="Sigma_54_int_dom_ATP-bd_2"/>
</dbReference>
<dbReference type="GO" id="GO:0006355">
    <property type="term" value="P:regulation of DNA-templated transcription"/>
    <property type="evidence" value="ECO:0007669"/>
    <property type="project" value="InterPro"/>
</dbReference>
<dbReference type="OrthoDB" id="236556at2"/>
<accession>A0A1W1XQ06</accession>
<keyword evidence="8" id="KW-1185">Reference proteome</keyword>
<dbReference type="InterPro" id="IPR003593">
    <property type="entry name" value="AAA+_ATPase"/>
</dbReference>
<feature type="domain" description="Sigma-54 factor interaction" evidence="6">
    <location>
        <begin position="206"/>
        <end position="439"/>
    </location>
</feature>
<dbReference type="Pfam" id="PF25601">
    <property type="entry name" value="AAA_lid_14"/>
    <property type="match status" value="1"/>
</dbReference>
<dbReference type="Gene3D" id="1.10.10.60">
    <property type="entry name" value="Homeodomain-like"/>
    <property type="match status" value="1"/>
</dbReference>
<dbReference type="PROSITE" id="PS50045">
    <property type="entry name" value="SIGMA54_INTERACT_4"/>
    <property type="match status" value="1"/>
</dbReference>
<dbReference type="PANTHER" id="PTHR32071">
    <property type="entry name" value="TRANSCRIPTIONAL REGULATORY PROTEIN"/>
    <property type="match status" value="1"/>
</dbReference>
<keyword evidence="3" id="KW-0805">Transcription regulation</keyword>
<dbReference type="PROSITE" id="PS00675">
    <property type="entry name" value="SIGMA54_INTERACT_1"/>
    <property type="match status" value="1"/>
</dbReference>
<evidence type="ECO:0000256" key="1">
    <source>
        <dbReference type="ARBA" id="ARBA00022741"/>
    </source>
</evidence>
<proteinExistence type="predicted"/>
<dbReference type="InterPro" id="IPR027417">
    <property type="entry name" value="P-loop_NTPase"/>
</dbReference>
<evidence type="ECO:0000256" key="4">
    <source>
        <dbReference type="ARBA" id="ARBA00023125"/>
    </source>
</evidence>
<dbReference type="Pfam" id="PF02954">
    <property type="entry name" value="HTH_8"/>
    <property type="match status" value="1"/>
</dbReference>
<dbReference type="Proteomes" id="UP000192783">
    <property type="component" value="Unassembled WGS sequence"/>
</dbReference>
<dbReference type="SUPFAM" id="SSF46689">
    <property type="entry name" value="Homeodomain-like"/>
    <property type="match status" value="1"/>
</dbReference>
<dbReference type="PROSITE" id="PS00676">
    <property type="entry name" value="SIGMA54_INTERACT_2"/>
    <property type="match status" value="1"/>
</dbReference>
<dbReference type="CDD" id="cd00009">
    <property type="entry name" value="AAA"/>
    <property type="match status" value="1"/>
</dbReference>
<reference evidence="7 8" key="1">
    <citation type="submission" date="2017-04" db="EMBL/GenBank/DDBJ databases">
        <authorList>
            <person name="Afonso C.L."/>
            <person name="Miller P.J."/>
            <person name="Scott M.A."/>
            <person name="Spackman E."/>
            <person name="Goraichik I."/>
            <person name="Dimitrov K.M."/>
            <person name="Suarez D.L."/>
            <person name="Swayne D.E."/>
        </authorList>
    </citation>
    <scope>NUCLEOTIDE SEQUENCE [LARGE SCALE GENOMIC DNA]</scope>
    <source>
        <strain evidence="7 8">DSM 13146</strain>
    </source>
</reference>
<dbReference type="InterPro" id="IPR002197">
    <property type="entry name" value="HTH_Fis"/>
</dbReference>
<organism evidence="7 8">
    <name type="scientific">Desulfacinum hydrothermale DSM 13146</name>
    <dbReference type="NCBI Taxonomy" id="1121390"/>
    <lineage>
        <taxon>Bacteria</taxon>
        <taxon>Pseudomonadati</taxon>
        <taxon>Thermodesulfobacteriota</taxon>
        <taxon>Syntrophobacteria</taxon>
        <taxon>Syntrophobacterales</taxon>
        <taxon>Syntrophobacteraceae</taxon>
        <taxon>Desulfacinum</taxon>
    </lineage>
</organism>
<dbReference type="InterPro" id="IPR002078">
    <property type="entry name" value="Sigma_54_int"/>
</dbReference>
<dbReference type="Gene3D" id="3.40.50.300">
    <property type="entry name" value="P-loop containing nucleotide triphosphate hydrolases"/>
    <property type="match status" value="1"/>
</dbReference>
<keyword evidence="5" id="KW-0804">Transcription</keyword>
<dbReference type="GO" id="GO:0043565">
    <property type="term" value="F:sequence-specific DNA binding"/>
    <property type="evidence" value="ECO:0007669"/>
    <property type="project" value="InterPro"/>
</dbReference>
<dbReference type="EMBL" id="FWXF01000015">
    <property type="protein sequence ID" value="SMC26049.1"/>
    <property type="molecule type" value="Genomic_DNA"/>
</dbReference>
<keyword evidence="1" id="KW-0547">Nucleotide-binding</keyword>
<gene>
    <name evidence="7" type="ORF">SAMN02746041_02513</name>
</gene>
<dbReference type="InterPro" id="IPR025944">
    <property type="entry name" value="Sigma_54_int_dom_CS"/>
</dbReference>
<dbReference type="SUPFAM" id="SSF52540">
    <property type="entry name" value="P-loop containing nucleoside triphosphate hydrolases"/>
    <property type="match status" value="1"/>
</dbReference>